<dbReference type="EMBL" id="CABVLU010000002">
    <property type="protein sequence ID" value="VVT50193.1"/>
    <property type="molecule type" value="Genomic_DNA"/>
</dbReference>
<protein>
    <submittedName>
        <fullName evidence="2">Uncharacterized protein</fullName>
    </submittedName>
</protein>
<feature type="compositionally biased region" description="Polar residues" evidence="1">
    <location>
        <begin position="95"/>
        <end position="112"/>
    </location>
</feature>
<keyword evidence="3" id="KW-1185">Reference proteome</keyword>
<accession>A0A5E8BEZ9</accession>
<reference evidence="2 3" key="1">
    <citation type="submission" date="2019-09" db="EMBL/GenBank/DDBJ databases">
        <authorList>
            <person name="Brejova B."/>
        </authorList>
    </citation>
    <scope>NUCLEOTIDE SEQUENCE [LARGE SCALE GENOMIC DNA]</scope>
</reference>
<name>A0A5E8BEZ9_9ASCO</name>
<proteinExistence type="predicted"/>
<feature type="region of interest" description="Disordered" evidence="1">
    <location>
        <begin position="77"/>
        <end position="127"/>
    </location>
</feature>
<evidence type="ECO:0000256" key="1">
    <source>
        <dbReference type="SAM" id="MobiDB-lite"/>
    </source>
</evidence>
<gene>
    <name evidence="2" type="ORF">SAPINGB_P002647</name>
</gene>
<dbReference type="AlphaFoldDB" id="A0A5E8BEZ9"/>
<sequence length="154" mass="16414">MCNLILKIYGCGHRENTGEFELCHFAQRVGTVCVGVTGVSLRKPRTCCEQCYDPDLGPNVDSPAIQVLSSVYNHGKSPETQKGLSWSEFFGESGPGSTVTDSGLSSGNVSESQGEKKKRTGIFGRPGTADLLREMNESPSSISVSASCRSSQTS</sequence>
<organism evidence="2 3">
    <name type="scientific">Magnusiomyces paraingens</name>
    <dbReference type="NCBI Taxonomy" id="2606893"/>
    <lineage>
        <taxon>Eukaryota</taxon>
        <taxon>Fungi</taxon>
        <taxon>Dikarya</taxon>
        <taxon>Ascomycota</taxon>
        <taxon>Saccharomycotina</taxon>
        <taxon>Dipodascomycetes</taxon>
        <taxon>Dipodascales</taxon>
        <taxon>Dipodascaceae</taxon>
        <taxon>Magnusiomyces</taxon>
    </lineage>
</organism>
<dbReference type="Proteomes" id="UP000398389">
    <property type="component" value="Unassembled WGS sequence"/>
</dbReference>
<evidence type="ECO:0000313" key="3">
    <source>
        <dbReference type="Proteomes" id="UP000398389"/>
    </source>
</evidence>
<dbReference type="GeneID" id="43581465"/>
<dbReference type="RefSeq" id="XP_031853256.1">
    <property type="nucleotide sequence ID" value="XM_031997365.1"/>
</dbReference>
<feature type="region of interest" description="Disordered" evidence="1">
    <location>
        <begin position="135"/>
        <end position="154"/>
    </location>
</feature>
<feature type="compositionally biased region" description="Low complexity" evidence="1">
    <location>
        <begin position="138"/>
        <end position="154"/>
    </location>
</feature>
<evidence type="ECO:0000313" key="2">
    <source>
        <dbReference type="EMBL" id="VVT50193.1"/>
    </source>
</evidence>